<keyword evidence="5 15" id="KW-0645">Protease</keyword>
<dbReference type="PANTHER" id="PTHR35864:SF1">
    <property type="entry name" value="ZINC METALLOPROTEASE YWHC-RELATED"/>
    <property type="match status" value="1"/>
</dbReference>
<dbReference type="Proteomes" id="UP000229631">
    <property type="component" value="Unassembled WGS sequence"/>
</dbReference>
<keyword evidence="9" id="KW-0862">Zinc</keyword>
<feature type="transmembrane region" description="Helical" evidence="13">
    <location>
        <begin position="189"/>
        <end position="209"/>
    </location>
</feature>
<evidence type="ECO:0000256" key="3">
    <source>
        <dbReference type="ARBA" id="ARBA00007931"/>
    </source>
</evidence>
<feature type="transmembrane region" description="Helical" evidence="13">
    <location>
        <begin position="47"/>
        <end position="69"/>
    </location>
</feature>
<evidence type="ECO:0000256" key="10">
    <source>
        <dbReference type="ARBA" id="ARBA00022989"/>
    </source>
</evidence>
<feature type="transmembrane region" description="Helical" evidence="13">
    <location>
        <begin position="162"/>
        <end position="182"/>
    </location>
</feature>
<reference evidence="16" key="1">
    <citation type="submission" date="2017-09" db="EMBL/GenBank/DDBJ databases">
        <title>Depth-based differentiation of microbial function through sediment-hosted aquifers and enrichment of novel symbionts in the deep terrestrial subsurface.</title>
        <authorList>
            <person name="Probst A.J."/>
            <person name="Ladd B."/>
            <person name="Jarett J.K."/>
            <person name="Geller-Mcgrath D.E."/>
            <person name="Sieber C.M.K."/>
            <person name="Emerson J.B."/>
            <person name="Anantharaman K."/>
            <person name="Thomas B.C."/>
            <person name="Malmstrom R."/>
            <person name="Stieglmeier M."/>
            <person name="Klingl A."/>
            <person name="Woyke T."/>
            <person name="Ryan C.M."/>
            <person name="Banfield J.F."/>
        </authorList>
    </citation>
    <scope>NUCLEOTIDE SEQUENCE [LARGE SCALE GENOMIC DNA]</scope>
</reference>
<evidence type="ECO:0000256" key="7">
    <source>
        <dbReference type="ARBA" id="ARBA00022723"/>
    </source>
</evidence>
<dbReference type="PANTHER" id="PTHR35864">
    <property type="entry name" value="ZINC METALLOPROTEASE MJ0611-RELATED"/>
    <property type="match status" value="1"/>
</dbReference>
<evidence type="ECO:0000313" key="16">
    <source>
        <dbReference type="Proteomes" id="UP000229631"/>
    </source>
</evidence>
<dbReference type="GO" id="GO:0005886">
    <property type="term" value="C:plasma membrane"/>
    <property type="evidence" value="ECO:0007669"/>
    <property type="project" value="UniProtKB-SubCell"/>
</dbReference>
<comment type="subcellular location">
    <subcellularLocation>
        <location evidence="2">Cell membrane</location>
        <topology evidence="2">Multi-pass membrane protein</topology>
    </subcellularLocation>
</comment>
<sequence length="211" mass="23002">MLVGIIGFIIFIYSVILHEIAHGWVAERLGDPTARLSGRLTLNPIPHIDPIMSILLPAMMIFTHFPVVIGAAKPVPIDSYNFRNPKKDMGLVGLAGPATNLILALVFALLGRIFFTILPFSLLQVLANACLLNLVLAFFNLIPVPPLDGGRVAVALLPEKTGRALASLENIGIYLVLFLFLFPNRFFSLSSLVFNLAARIFGIIFPLSLSI</sequence>
<evidence type="ECO:0000256" key="13">
    <source>
        <dbReference type="SAM" id="Phobius"/>
    </source>
</evidence>
<keyword evidence="7" id="KW-0479">Metal-binding</keyword>
<evidence type="ECO:0000256" key="8">
    <source>
        <dbReference type="ARBA" id="ARBA00022801"/>
    </source>
</evidence>
<evidence type="ECO:0000256" key="5">
    <source>
        <dbReference type="ARBA" id="ARBA00022670"/>
    </source>
</evidence>
<evidence type="ECO:0000256" key="6">
    <source>
        <dbReference type="ARBA" id="ARBA00022692"/>
    </source>
</evidence>
<dbReference type="GO" id="GO:0046872">
    <property type="term" value="F:metal ion binding"/>
    <property type="evidence" value="ECO:0007669"/>
    <property type="project" value="UniProtKB-KW"/>
</dbReference>
<feature type="transmembrane region" description="Helical" evidence="13">
    <location>
        <begin position="122"/>
        <end position="142"/>
    </location>
</feature>
<feature type="transmembrane region" description="Helical" evidence="13">
    <location>
        <begin position="89"/>
        <end position="110"/>
    </location>
</feature>
<name>A0A2M7BDG9_9BACT</name>
<evidence type="ECO:0000259" key="14">
    <source>
        <dbReference type="Pfam" id="PF02163"/>
    </source>
</evidence>
<accession>A0A2M7BDG9</accession>
<evidence type="ECO:0000256" key="11">
    <source>
        <dbReference type="ARBA" id="ARBA00023049"/>
    </source>
</evidence>
<dbReference type="CDD" id="cd06158">
    <property type="entry name" value="S2P-M50_like_1"/>
    <property type="match status" value="1"/>
</dbReference>
<comment type="caution">
    <text evidence="15">The sequence shown here is derived from an EMBL/GenBank/DDBJ whole genome shotgun (WGS) entry which is preliminary data.</text>
</comment>
<dbReference type="EMBL" id="PEVC01000031">
    <property type="protein sequence ID" value="PIV01137.1"/>
    <property type="molecule type" value="Genomic_DNA"/>
</dbReference>
<keyword evidence="12 13" id="KW-0472">Membrane</keyword>
<dbReference type="InterPro" id="IPR052348">
    <property type="entry name" value="Metallopeptidase_M50B"/>
</dbReference>
<keyword evidence="10 13" id="KW-1133">Transmembrane helix</keyword>
<dbReference type="Pfam" id="PF02163">
    <property type="entry name" value="Peptidase_M50"/>
    <property type="match status" value="1"/>
</dbReference>
<evidence type="ECO:0000256" key="12">
    <source>
        <dbReference type="ARBA" id="ARBA00023136"/>
    </source>
</evidence>
<dbReference type="GO" id="GO:0008237">
    <property type="term" value="F:metallopeptidase activity"/>
    <property type="evidence" value="ECO:0007669"/>
    <property type="project" value="UniProtKB-KW"/>
</dbReference>
<evidence type="ECO:0000256" key="4">
    <source>
        <dbReference type="ARBA" id="ARBA00022475"/>
    </source>
</evidence>
<evidence type="ECO:0000256" key="1">
    <source>
        <dbReference type="ARBA" id="ARBA00001947"/>
    </source>
</evidence>
<comment type="similarity">
    <text evidence="3">Belongs to the peptidase M50B family.</text>
</comment>
<organism evidence="15 16">
    <name type="scientific">Candidatus Shapirobacteria bacterium CG03_land_8_20_14_0_80_39_12</name>
    <dbReference type="NCBI Taxonomy" id="1974879"/>
    <lineage>
        <taxon>Bacteria</taxon>
        <taxon>Candidatus Shapironibacteriota</taxon>
    </lineage>
</organism>
<protein>
    <submittedName>
        <fullName evidence="15">Site-2 protease family protein</fullName>
    </submittedName>
</protein>
<comment type="cofactor">
    <cofactor evidence="1">
        <name>Zn(2+)</name>
        <dbReference type="ChEBI" id="CHEBI:29105"/>
    </cofactor>
</comment>
<evidence type="ECO:0000313" key="15">
    <source>
        <dbReference type="EMBL" id="PIV01137.1"/>
    </source>
</evidence>
<gene>
    <name evidence="15" type="ORF">COS54_01600</name>
</gene>
<keyword evidence="11" id="KW-0482">Metalloprotease</keyword>
<proteinExistence type="inferred from homology"/>
<keyword evidence="4" id="KW-1003">Cell membrane</keyword>
<dbReference type="InterPro" id="IPR008915">
    <property type="entry name" value="Peptidase_M50"/>
</dbReference>
<evidence type="ECO:0000256" key="2">
    <source>
        <dbReference type="ARBA" id="ARBA00004651"/>
    </source>
</evidence>
<keyword evidence="6 13" id="KW-0812">Transmembrane</keyword>
<dbReference type="InterPro" id="IPR044537">
    <property type="entry name" value="Rip2-like"/>
</dbReference>
<evidence type="ECO:0000256" key="9">
    <source>
        <dbReference type="ARBA" id="ARBA00022833"/>
    </source>
</evidence>
<feature type="transmembrane region" description="Helical" evidence="13">
    <location>
        <begin position="6"/>
        <end position="26"/>
    </location>
</feature>
<dbReference type="AlphaFoldDB" id="A0A2M7BDG9"/>
<feature type="domain" description="Peptidase M50" evidence="14">
    <location>
        <begin position="122"/>
        <end position="181"/>
    </location>
</feature>
<keyword evidence="8" id="KW-0378">Hydrolase</keyword>
<dbReference type="GO" id="GO:0006508">
    <property type="term" value="P:proteolysis"/>
    <property type="evidence" value="ECO:0007669"/>
    <property type="project" value="UniProtKB-KW"/>
</dbReference>